<dbReference type="GO" id="GO:0005886">
    <property type="term" value="C:plasma membrane"/>
    <property type="evidence" value="ECO:0007669"/>
    <property type="project" value="UniProtKB-SubCell"/>
</dbReference>
<dbReference type="InterPro" id="IPR003370">
    <property type="entry name" value="Chromate_transpt"/>
</dbReference>
<gene>
    <name evidence="8" type="ORF">DKG75_12315</name>
</gene>
<evidence type="ECO:0000256" key="7">
    <source>
        <dbReference type="SAM" id="Phobius"/>
    </source>
</evidence>
<keyword evidence="9" id="KW-1185">Reference proteome</keyword>
<dbReference type="OrthoDB" id="8969999at2"/>
<protein>
    <submittedName>
        <fullName evidence="8">Chromate transporter</fullName>
    </submittedName>
</protein>
<feature type="transmembrane region" description="Helical" evidence="7">
    <location>
        <begin position="81"/>
        <end position="104"/>
    </location>
</feature>
<keyword evidence="6 7" id="KW-0472">Membrane</keyword>
<feature type="transmembrane region" description="Helical" evidence="7">
    <location>
        <begin position="145"/>
        <end position="178"/>
    </location>
</feature>
<evidence type="ECO:0000256" key="1">
    <source>
        <dbReference type="ARBA" id="ARBA00004651"/>
    </source>
</evidence>
<sequence length="411" mass="41976">MVMTASPGLGALARAFTRIGFISFGGVAGQLALMHEEAVDRRRWIDEATYLRALNFCMLLPGPEAQQLATFIGWRLAGWRGAIVCGGLFILPGALIMAGLAYVVAAHGAVPAIAALFTGVKPVVVGIVAAALWRLGRRTLTGARPLALALAALVLIHWLGAPFPAIVLGAGVIGWWLSRGDGAGPAALTAPSAAAWRRLAALVLVFALLWAVPVGLAAGLAGGVMPDLALLFTKSAFVTFGGAYAVLPYIAEQAVNVFGWLGAGEMVNGLALAETTPGPVILVLEYVGFLAAYKAPAGLDPLAAGLLGAALVTYVTFLPSFLFILAGAPMVEYLARSAAAAGALAAITAAVVGVMANLALFFGEAVLLPGGRFDWTMAAIALAALVAVMRFGIAVHWLVAAGAALGLALYS</sequence>
<dbReference type="GO" id="GO:0015109">
    <property type="term" value="F:chromate transmembrane transporter activity"/>
    <property type="evidence" value="ECO:0007669"/>
    <property type="project" value="InterPro"/>
</dbReference>
<feature type="transmembrane region" description="Helical" evidence="7">
    <location>
        <begin position="302"/>
        <end position="326"/>
    </location>
</feature>
<keyword evidence="5 7" id="KW-1133">Transmembrane helix</keyword>
<feature type="transmembrane region" description="Helical" evidence="7">
    <location>
        <begin position="12"/>
        <end position="33"/>
    </location>
</feature>
<evidence type="ECO:0000256" key="6">
    <source>
        <dbReference type="ARBA" id="ARBA00023136"/>
    </source>
</evidence>
<evidence type="ECO:0000256" key="3">
    <source>
        <dbReference type="ARBA" id="ARBA00022475"/>
    </source>
</evidence>
<dbReference type="Proteomes" id="UP000246077">
    <property type="component" value="Unassembled WGS sequence"/>
</dbReference>
<comment type="similarity">
    <text evidence="2">Belongs to the chromate ion transporter (CHR) (TC 2.A.51) family.</text>
</comment>
<proteinExistence type="inferred from homology"/>
<accession>A0A317E2F9</accession>
<dbReference type="PIRSF" id="PIRSF004810">
    <property type="entry name" value="ChrA"/>
    <property type="match status" value="1"/>
</dbReference>
<feature type="transmembrane region" description="Helical" evidence="7">
    <location>
        <begin position="338"/>
        <end position="362"/>
    </location>
</feature>
<evidence type="ECO:0000256" key="5">
    <source>
        <dbReference type="ARBA" id="ARBA00022989"/>
    </source>
</evidence>
<dbReference type="PANTHER" id="PTHR33567">
    <property type="entry name" value="CHROMATE ION TRANSPORTER (EUROFUNG)"/>
    <property type="match status" value="1"/>
</dbReference>
<keyword evidence="4 7" id="KW-0812">Transmembrane</keyword>
<dbReference type="AlphaFoldDB" id="A0A317E2F9"/>
<keyword evidence="3" id="KW-1003">Cell membrane</keyword>
<evidence type="ECO:0000256" key="2">
    <source>
        <dbReference type="ARBA" id="ARBA00005262"/>
    </source>
</evidence>
<evidence type="ECO:0000256" key="4">
    <source>
        <dbReference type="ARBA" id="ARBA00022692"/>
    </source>
</evidence>
<organism evidence="8 9">
    <name type="scientific">Zavarzinia compransoris</name>
    <dbReference type="NCBI Taxonomy" id="1264899"/>
    <lineage>
        <taxon>Bacteria</taxon>
        <taxon>Pseudomonadati</taxon>
        <taxon>Pseudomonadota</taxon>
        <taxon>Alphaproteobacteria</taxon>
        <taxon>Rhodospirillales</taxon>
        <taxon>Zavarziniaceae</taxon>
        <taxon>Zavarzinia</taxon>
    </lineage>
</organism>
<feature type="transmembrane region" description="Helical" evidence="7">
    <location>
        <begin position="377"/>
        <end position="410"/>
    </location>
</feature>
<dbReference type="EMBL" id="QGLF01000003">
    <property type="protein sequence ID" value="PWR20772.1"/>
    <property type="molecule type" value="Genomic_DNA"/>
</dbReference>
<name>A0A317E2F9_9PROT</name>
<feature type="transmembrane region" description="Helical" evidence="7">
    <location>
        <begin position="198"/>
        <end position="221"/>
    </location>
</feature>
<feature type="transmembrane region" description="Helical" evidence="7">
    <location>
        <begin position="110"/>
        <end position="133"/>
    </location>
</feature>
<evidence type="ECO:0000313" key="9">
    <source>
        <dbReference type="Proteomes" id="UP000246077"/>
    </source>
</evidence>
<dbReference type="NCBIfam" id="TIGR00937">
    <property type="entry name" value="2A51"/>
    <property type="match status" value="1"/>
</dbReference>
<dbReference type="PANTHER" id="PTHR33567:SF3">
    <property type="entry name" value="CHROMATE ION TRANSPORTER (EUROFUNG)"/>
    <property type="match status" value="1"/>
</dbReference>
<comment type="subcellular location">
    <subcellularLocation>
        <location evidence="1">Cell membrane</location>
        <topology evidence="1">Multi-pass membrane protein</topology>
    </subcellularLocation>
</comment>
<comment type="caution">
    <text evidence="8">The sequence shown here is derived from an EMBL/GenBank/DDBJ whole genome shotgun (WGS) entry which is preliminary data.</text>
</comment>
<evidence type="ECO:0000313" key="8">
    <source>
        <dbReference type="EMBL" id="PWR20772.1"/>
    </source>
</evidence>
<dbReference type="InterPro" id="IPR014047">
    <property type="entry name" value="Chr_Tranpt_l_chain"/>
</dbReference>
<feature type="transmembrane region" description="Helical" evidence="7">
    <location>
        <begin position="228"/>
        <end position="251"/>
    </location>
</feature>
<dbReference type="Pfam" id="PF02417">
    <property type="entry name" value="Chromate_transp"/>
    <property type="match status" value="2"/>
</dbReference>
<reference evidence="9" key="1">
    <citation type="submission" date="2018-05" db="EMBL/GenBank/DDBJ databases">
        <title>Zavarzinia sp. HR-AS.</title>
        <authorList>
            <person name="Lee Y."/>
            <person name="Jeon C.O."/>
        </authorList>
    </citation>
    <scope>NUCLEOTIDE SEQUENCE [LARGE SCALE GENOMIC DNA]</scope>
    <source>
        <strain evidence="9">DSM 1231</strain>
    </source>
</reference>